<reference evidence="3 4" key="1">
    <citation type="submission" date="2016-11" db="EMBL/GenBank/DDBJ databases">
        <authorList>
            <person name="Jaros S."/>
            <person name="Januszkiewicz K."/>
            <person name="Wedrychowicz H."/>
        </authorList>
    </citation>
    <scope>NUCLEOTIDE SEQUENCE [LARGE SCALE GENOMIC DNA]</scope>
    <source>
        <strain evidence="3 4">DSM 16112</strain>
    </source>
</reference>
<dbReference type="STRING" id="1122156.SAMN02745117_01891"/>
<evidence type="ECO:0000313" key="4">
    <source>
        <dbReference type="Proteomes" id="UP000184327"/>
    </source>
</evidence>
<dbReference type="Pfam" id="PF01578">
    <property type="entry name" value="Cytochrom_C_asm"/>
    <property type="match status" value="1"/>
</dbReference>
<keyword evidence="1" id="KW-0472">Membrane</keyword>
<dbReference type="PANTHER" id="PTHR38034:SF1">
    <property type="entry name" value="INNER MEMBRANE PROTEIN YPJD"/>
    <property type="match status" value="1"/>
</dbReference>
<accession>A0A1M5BEC4</accession>
<feature type="transmembrane region" description="Helical" evidence="1">
    <location>
        <begin position="125"/>
        <end position="148"/>
    </location>
</feature>
<gene>
    <name evidence="3" type="ORF">SAMN02745117_01891</name>
</gene>
<dbReference type="OrthoDB" id="9780793at2"/>
<dbReference type="PANTHER" id="PTHR38034">
    <property type="entry name" value="INNER MEMBRANE PROTEIN YPJD"/>
    <property type="match status" value="1"/>
</dbReference>
<evidence type="ECO:0000259" key="2">
    <source>
        <dbReference type="Pfam" id="PF01578"/>
    </source>
</evidence>
<keyword evidence="4" id="KW-1185">Reference proteome</keyword>
<keyword evidence="1" id="KW-0812">Transmembrane</keyword>
<dbReference type="GO" id="GO:0017004">
    <property type="term" value="P:cytochrome complex assembly"/>
    <property type="evidence" value="ECO:0007669"/>
    <property type="project" value="InterPro"/>
</dbReference>
<sequence>MIVISSSPATWVLAGLAVLAYGLAGLFHCRSHPKWAQASVWMSWLLHGMALVSSLGQEQAHFGFGSAISVTAWLVLTIYGIEYLLMPRFRPHWSLALFGAVAVVIGTMFPGHALNNLQAHQTPWMALHLALGIASYGLFATAVAHGWLMRQADRKMRNAIDSHEGIPLLSLERLTFRFVTAGFVLLSATLLAGLLFGEQVYGRAWAWQHKQVFAVLAWLTFAALLLGRWRTGLRGRKALNILNLGAVFLLLAYVGSRFVQEIIL</sequence>
<evidence type="ECO:0000313" key="3">
    <source>
        <dbReference type="EMBL" id="SHF40859.1"/>
    </source>
</evidence>
<feature type="transmembrane region" description="Helical" evidence="1">
    <location>
        <begin position="62"/>
        <end position="81"/>
    </location>
</feature>
<proteinExistence type="predicted"/>
<feature type="transmembrane region" description="Helical" evidence="1">
    <location>
        <begin position="93"/>
        <end position="113"/>
    </location>
</feature>
<feature type="transmembrane region" description="Helical" evidence="1">
    <location>
        <begin position="211"/>
        <end position="229"/>
    </location>
</feature>
<dbReference type="RefSeq" id="WP_073356467.1">
    <property type="nucleotide sequence ID" value="NZ_FQUZ01000021.1"/>
</dbReference>
<dbReference type="InterPro" id="IPR052372">
    <property type="entry name" value="YpjD/HemX"/>
</dbReference>
<feature type="transmembrane region" description="Helical" evidence="1">
    <location>
        <begin position="241"/>
        <end position="259"/>
    </location>
</feature>
<feature type="domain" description="Cytochrome c assembly protein" evidence="2">
    <location>
        <begin position="37"/>
        <end position="263"/>
    </location>
</feature>
<dbReference type="Proteomes" id="UP000184327">
    <property type="component" value="Unassembled WGS sequence"/>
</dbReference>
<name>A0A1M5BEC4_9BURK</name>
<dbReference type="EMBL" id="FQUZ01000021">
    <property type="protein sequence ID" value="SHF40859.1"/>
    <property type="molecule type" value="Genomic_DNA"/>
</dbReference>
<evidence type="ECO:0000256" key="1">
    <source>
        <dbReference type="SAM" id="Phobius"/>
    </source>
</evidence>
<protein>
    <submittedName>
        <fullName evidence="3">ABC-type uncharacterized transport system, permease component</fullName>
    </submittedName>
</protein>
<dbReference type="GO" id="GO:0020037">
    <property type="term" value="F:heme binding"/>
    <property type="evidence" value="ECO:0007669"/>
    <property type="project" value="InterPro"/>
</dbReference>
<feature type="transmembrane region" description="Helical" evidence="1">
    <location>
        <begin position="174"/>
        <end position="196"/>
    </location>
</feature>
<dbReference type="InterPro" id="IPR002541">
    <property type="entry name" value="Cyt_c_assembly"/>
</dbReference>
<organism evidence="3 4">
    <name type="scientific">Lampropedia hyalina DSM 16112</name>
    <dbReference type="NCBI Taxonomy" id="1122156"/>
    <lineage>
        <taxon>Bacteria</taxon>
        <taxon>Pseudomonadati</taxon>
        <taxon>Pseudomonadota</taxon>
        <taxon>Betaproteobacteria</taxon>
        <taxon>Burkholderiales</taxon>
        <taxon>Comamonadaceae</taxon>
        <taxon>Lampropedia</taxon>
    </lineage>
</organism>
<keyword evidence="1" id="KW-1133">Transmembrane helix</keyword>
<dbReference type="AlphaFoldDB" id="A0A1M5BEC4"/>